<name>A0A0G1DFM8_9BACT</name>
<accession>A0A0G1DFM8</accession>
<comment type="cofactor">
    <cofactor evidence="5">
        <name>[2Fe-2S] cluster</name>
        <dbReference type="ChEBI" id="CHEBI:190135"/>
    </cofactor>
</comment>
<keyword evidence="1" id="KW-0001">2Fe-2S</keyword>
<evidence type="ECO:0000256" key="4">
    <source>
        <dbReference type="ARBA" id="ARBA00023014"/>
    </source>
</evidence>
<dbReference type="SUPFAM" id="SSF50022">
    <property type="entry name" value="ISP domain"/>
    <property type="match status" value="1"/>
</dbReference>
<dbReference type="PROSITE" id="PS51296">
    <property type="entry name" value="RIESKE"/>
    <property type="match status" value="1"/>
</dbReference>
<evidence type="ECO:0000259" key="7">
    <source>
        <dbReference type="PROSITE" id="PS51296"/>
    </source>
</evidence>
<dbReference type="AlphaFoldDB" id="A0A0G1DFM8"/>
<proteinExistence type="inferred from homology"/>
<dbReference type="Proteomes" id="UP000034894">
    <property type="component" value="Unassembled WGS sequence"/>
</dbReference>
<dbReference type="Gene3D" id="2.102.10.10">
    <property type="entry name" value="Rieske [2Fe-2S] iron-sulphur domain"/>
    <property type="match status" value="1"/>
</dbReference>
<dbReference type="GO" id="GO:0051537">
    <property type="term" value="F:2 iron, 2 sulfur cluster binding"/>
    <property type="evidence" value="ECO:0007669"/>
    <property type="project" value="UniProtKB-KW"/>
</dbReference>
<comment type="similarity">
    <text evidence="6">Belongs to the bacterial ring-hydroxylating dioxygenase ferredoxin component family.</text>
</comment>
<evidence type="ECO:0000256" key="3">
    <source>
        <dbReference type="ARBA" id="ARBA00023004"/>
    </source>
</evidence>
<dbReference type="GO" id="GO:0046872">
    <property type="term" value="F:metal ion binding"/>
    <property type="evidence" value="ECO:0007669"/>
    <property type="project" value="UniProtKB-KW"/>
</dbReference>
<organism evidence="8 9">
    <name type="scientific">Candidatus Gottesmanbacteria bacterium GW2011_GWA2_43_14</name>
    <dbReference type="NCBI Taxonomy" id="1618443"/>
    <lineage>
        <taxon>Bacteria</taxon>
        <taxon>Candidatus Gottesmaniibacteriota</taxon>
    </lineage>
</organism>
<evidence type="ECO:0000313" key="8">
    <source>
        <dbReference type="EMBL" id="KKS96449.1"/>
    </source>
</evidence>
<dbReference type="InterPro" id="IPR017941">
    <property type="entry name" value="Rieske_2Fe-2S"/>
</dbReference>
<evidence type="ECO:0000313" key="9">
    <source>
        <dbReference type="Proteomes" id="UP000034894"/>
    </source>
</evidence>
<evidence type="ECO:0000256" key="5">
    <source>
        <dbReference type="ARBA" id="ARBA00034078"/>
    </source>
</evidence>
<protein>
    <submittedName>
        <fullName evidence="8">Rieske (2Fe-2S) domain-containing protein</fullName>
    </submittedName>
</protein>
<evidence type="ECO:0000256" key="1">
    <source>
        <dbReference type="ARBA" id="ARBA00022714"/>
    </source>
</evidence>
<dbReference type="PANTHER" id="PTHR21496:SF0">
    <property type="entry name" value="RIESKE DOMAIN-CONTAINING PROTEIN"/>
    <property type="match status" value="1"/>
</dbReference>
<dbReference type="InterPro" id="IPR036922">
    <property type="entry name" value="Rieske_2Fe-2S_sf"/>
</dbReference>
<keyword evidence="3" id="KW-0408">Iron</keyword>
<reference evidence="8 9" key="1">
    <citation type="journal article" date="2015" name="Nature">
        <title>rRNA introns, odd ribosomes, and small enigmatic genomes across a large radiation of phyla.</title>
        <authorList>
            <person name="Brown C.T."/>
            <person name="Hug L.A."/>
            <person name="Thomas B.C."/>
            <person name="Sharon I."/>
            <person name="Castelle C.J."/>
            <person name="Singh A."/>
            <person name="Wilkins M.J."/>
            <person name="Williams K.H."/>
            <person name="Banfield J.F."/>
        </authorList>
    </citation>
    <scope>NUCLEOTIDE SEQUENCE [LARGE SCALE GENOMIC DNA]</scope>
</reference>
<dbReference type="STRING" id="1618443.UV73_C0010G0034"/>
<dbReference type="EMBL" id="LCFP01000010">
    <property type="protein sequence ID" value="KKS96449.1"/>
    <property type="molecule type" value="Genomic_DNA"/>
</dbReference>
<keyword evidence="2" id="KW-0479">Metal-binding</keyword>
<keyword evidence="4" id="KW-0411">Iron-sulfur</keyword>
<dbReference type="Pfam" id="PF00355">
    <property type="entry name" value="Rieske"/>
    <property type="match status" value="1"/>
</dbReference>
<evidence type="ECO:0000256" key="2">
    <source>
        <dbReference type="ARBA" id="ARBA00022723"/>
    </source>
</evidence>
<comment type="caution">
    <text evidence="8">The sequence shown here is derived from an EMBL/GenBank/DDBJ whole genome shotgun (WGS) entry which is preliminary data.</text>
</comment>
<sequence length="102" mass="10959">MADFITLAKINDIPDGKMKEFRLAGKVITVAGIDGEYLAFDGICTHEHCSLAGGFLDGFTLTCYCHGAQFDVTSGQVLGPPATEGLKTYETKVEGDELKIKL</sequence>
<dbReference type="CDD" id="cd03528">
    <property type="entry name" value="Rieske_RO_ferredoxin"/>
    <property type="match status" value="1"/>
</dbReference>
<evidence type="ECO:0000256" key="6">
    <source>
        <dbReference type="ARBA" id="ARBA00038001"/>
    </source>
</evidence>
<gene>
    <name evidence="8" type="ORF">UV73_C0010G0034</name>
</gene>
<dbReference type="PANTHER" id="PTHR21496">
    <property type="entry name" value="FERREDOXIN-RELATED"/>
    <property type="match status" value="1"/>
</dbReference>
<feature type="domain" description="Rieske" evidence="7">
    <location>
        <begin position="5"/>
        <end position="100"/>
    </location>
</feature>